<keyword evidence="1" id="KW-0597">Phosphoprotein</keyword>
<dbReference type="PANTHER" id="PTHR37299">
    <property type="entry name" value="TRANSCRIPTIONAL REGULATOR-RELATED"/>
    <property type="match status" value="1"/>
</dbReference>
<dbReference type="Gene3D" id="2.40.50.1020">
    <property type="entry name" value="LytTr DNA-binding domain"/>
    <property type="match status" value="1"/>
</dbReference>
<dbReference type="SMART" id="SM00448">
    <property type="entry name" value="REC"/>
    <property type="match status" value="1"/>
</dbReference>
<dbReference type="SUPFAM" id="SSF52172">
    <property type="entry name" value="CheY-like"/>
    <property type="match status" value="1"/>
</dbReference>
<dbReference type="EMBL" id="FQYV01000030">
    <property type="protein sequence ID" value="SHJ88288.1"/>
    <property type="molecule type" value="Genomic_DNA"/>
</dbReference>
<organism evidence="4 5">
    <name type="scientific">Aequorivita viscosa</name>
    <dbReference type="NCBI Taxonomy" id="797419"/>
    <lineage>
        <taxon>Bacteria</taxon>
        <taxon>Pseudomonadati</taxon>
        <taxon>Bacteroidota</taxon>
        <taxon>Flavobacteriia</taxon>
        <taxon>Flavobacteriales</taxon>
        <taxon>Flavobacteriaceae</taxon>
        <taxon>Aequorivita</taxon>
    </lineage>
</organism>
<dbReference type="InterPro" id="IPR001789">
    <property type="entry name" value="Sig_transdc_resp-reg_receiver"/>
</dbReference>
<dbReference type="AlphaFoldDB" id="A0A1M6MXW1"/>
<protein>
    <submittedName>
        <fullName evidence="4">Two component transcriptional regulator, LytTR family</fullName>
    </submittedName>
</protein>
<evidence type="ECO:0000259" key="2">
    <source>
        <dbReference type="PROSITE" id="PS50110"/>
    </source>
</evidence>
<dbReference type="Proteomes" id="UP000184172">
    <property type="component" value="Unassembled WGS sequence"/>
</dbReference>
<feature type="modified residue" description="4-aspartylphosphate" evidence="1">
    <location>
        <position position="55"/>
    </location>
</feature>
<accession>A0A1M6MXW1</accession>
<evidence type="ECO:0000313" key="5">
    <source>
        <dbReference type="Proteomes" id="UP000184172"/>
    </source>
</evidence>
<dbReference type="SMART" id="SM00850">
    <property type="entry name" value="LytTR"/>
    <property type="match status" value="1"/>
</dbReference>
<dbReference type="GO" id="GO:0000156">
    <property type="term" value="F:phosphorelay response regulator activity"/>
    <property type="evidence" value="ECO:0007669"/>
    <property type="project" value="InterPro"/>
</dbReference>
<dbReference type="OrthoDB" id="2168082at2"/>
<feature type="domain" description="Response regulatory" evidence="2">
    <location>
        <begin position="3"/>
        <end position="115"/>
    </location>
</feature>
<feature type="domain" description="HTH LytTR-type" evidence="3">
    <location>
        <begin position="148"/>
        <end position="255"/>
    </location>
</feature>
<dbReference type="InterPro" id="IPR007492">
    <property type="entry name" value="LytTR_DNA-bd_dom"/>
</dbReference>
<proteinExistence type="predicted"/>
<keyword evidence="5" id="KW-1185">Reference proteome</keyword>
<reference evidence="5" key="1">
    <citation type="submission" date="2016-11" db="EMBL/GenBank/DDBJ databases">
        <authorList>
            <person name="Varghese N."/>
            <person name="Submissions S."/>
        </authorList>
    </citation>
    <scope>NUCLEOTIDE SEQUENCE [LARGE SCALE GENOMIC DNA]</scope>
    <source>
        <strain evidence="5">DSM 26349</strain>
    </source>
</reference>
<dbReference type="PROSITE" id="PS50110">
    <property type="entry name" value="RESPONSE_REGULATORY"/>
    <property type="match status" value="1"/>
</dbReference>
<dbReference type="PANTHER" id="PTHR37299:SF1">
    <property type="entry name" value="STAGE 0 SPORULATION PROTEIN A HOMOLOG"/>
    <property type="match status" value="1"/>
</dbReference>
<dbReference type="Gene3D" id="3.40.50.2300">
    <property type="match status" value="1"/>
</dbReference>
<evidence type="ECO:0000256" key="1">
    <source>
        <dbReference type="PROSITE-ProRule" id="PRU00169"/>
    </source>
</evidence>
<dbReference type="InterPro" id="IPR011006">
    <property type="entry name" value="CheY-like_superfamily"/>
</dbReference>
<evidence type="ECO:0000259" key="3">
    <source>
        <dbReference type="PROSITE" id="PS50930"/>
    </source>
</evidence>
<dbReference type="RefSeq" id="WP_073221267.1">
    <property type="nucleotide sequence ID" value="NZ_FNNS01000028.1"/>
</dbReference>
<sequence>MIRILIIEDEIPARKKLKRFIGALDTPTEIVAEIDTVDVAVEFLNNNQVDLIFSDIELLDGSAFEIYRLVSVSCPIIYTTAYDKFWMDAFDSNGIAYLLKPFSKERFEKAWDKFLLFRNPANSEKKWISNIENLLKQNIVTKTYKKRFTINTHQGFYFLETETILYFSANEGVVFAYDFTNKKHLLSESTLKEIEAHVDPTLFFRINRSELVNKLHIDKIERYSKNVLALKFKGHDGYLKTSQSNTSAFREWIEK</sequence>
<dbReference type="PROSITE" id="PS50930">
    <property type="entry name" value="HTH_LYTTR"/>
    <property type="match status" value="1"/>
</dbReference>
<dbReference type="STRING" id="797419.SAMN05216556_1285"/>
<evidence type="ECO:0000313" key="4">
    <source>
        <dbReference type="EMBL" id="SHJ88288.1"/>
    </source>
</evidence>
<dbReference type="Pfam" id="PF00072">
    <property type="entry name" value="Response_reg"/>
    <property type="match status" value="1"/>
</dbReference>
<gene>
    <name evidence="4" type="ORF">SAMN04487908_1305</name>
</gene>
<name>A0A1M6MXW1_9FLAO</name>
<dbReference type="GO" id="GO:0003677">
    <property type="term" value="F:DNA binding"/>
    <property type="evidence" value="ECO:0007669"/>
    <property type="project" value="InterPro"/>
</dbReference>
<dbReference type="Pfam" id="PF04397">
    <property type="entry name" value="LytTR"/>
    <property type="match status" value="1"/>
</dbReference>
<dbReference type="InterPro" id="IPR046947">
    <property type="entry name" value="LytR-like"/>
</dbReference>